<organism evidence="1 2">
    <name type="scientific">Gossypium laxum</name>
    <dbReference type="NCBI Taxonomy" id="34288"/>
    <lineage>
        <taxon>Eukaryota</taxon>
        <taxon>Viridiplantae</taxon>
        <taxon>Streptophyta</taxon>
        <taxon>Embryophyta</taxon>
        <taxon>Tracheophyta</taxon>
        <taxon>Spermatophyta</taxon>
        <taxon>Magnoliopsida</taxon>
        <taxon>eudicotyledons</taxon>
        <taxon>Gunneridae</taxon>
        <taxon>Pentapetalae</taxon>
        <taxon>rosids</taxon>
        <taxon>malvids</taxon>
        <taxon>Malvales</taxon>
        <taxon>Malvaceae</taxon>
        <taxon>Malvoideae</taxon>
        <taxon>Gossypium</taxon>
    </lineage>
</organism>
<reference evidence="1 2" key="1">
    <citation type="journal article" date="2019" name="Genome Biol. Evol.">
        <title>Insights into the evolution of the New World diploid cottons (Gossypium, subgenus Houzingenia) based on genome sequencing.</title>
        <authorList>
            <person name="Grover C.E."/>
            <person name="Arick M.A. 2nd"/>
            <person name="Thrash A."/>
            <person name="Conover J.L."/>
            <person name="Sanders W.S."/>
            <person name="Peterson D.G."/>
            <person name="Frelichowski J.E."/>
            <person name="Scheffler J.A."/>
            <person name="Scheffler B.E."/>
            <person name="Wendel J.F."/>
        </authorList>
    </citation>
    <scope>NUCLEOTIDE SEQUENCE [LARGE SCALE GENOMIC DNA]</scope>
    <source>
        <strain evidence="1">4</strain>
        <tissue evidence="1">Leaf</tissue>
    </source>
</reference>
<name>A0A7J9AR60_9ROSI</name>
<gene>
    <name evidence="1" type="ORF">Golax_002416</name>
</gene>
<protein>
    <submittedName>
        <fullName evidence="1">Uncharacterized protein</fullName>
    </submittedName>
</protein>
<dbReference type="Proteomes" id="UP000593574">
    <property type="component" value="Unassembled WGS sequence"/>
</dbReference>
<evidence type="ECO:0000313" key="1">
    <source>
        <dbReference type="EMBL" id="MBA0726596.1"/>
    </source>
</evidence>
<evidence type="ECO:0000313" key="2">
    <source>
        <dbReference type="Proteomes" id="UP000593574"/>
    </source>
</evidence>
<dbReference type="EMBL" id="JABEZV010000012">
    <property type="protein sequence ID" value="MBA0726596.1"/>
    <property type="molecule type" value="Genomic_DNA"/>
</dbReference>
<proteinExistence type="predicted"/>
<feature type="non-terminal residue" evidence="1">
    <location>
        <position position="1"/>
    </location>
</feature>
<accession>A0A7J9AR60</accession>
<keyword evidence="2" id="KW-1185">Reference proteome</keyword>
<dbReference type="AlphaFoldDB" id="A0A7J9AR60"/>
<sequence>MSHIDLEKGTHRRDGSDISSRETNVCFSEVDEGSCYSQFYSTAGGSYDDYSFADREIDGGASDSRRVPNCSVEAKIEGRVAEIKETQQLSCSCKHDLAAAHKLYAEAWFKNRGN</sequence>
<comment type="caution">
    <text evidence="1">The sequence shown here is derived from an EMBL/GenBank/DDBJ whole genome shotgun (WGS) entry which is preliminary data.</text>
</comment>